<proteinExistence type="predicted"/>
<sequence length="699" mass="78107">MVAFGKKLKESQIQEWQGYYINYKLLKKKVNRYTQEIHVGSENRLHVLKDFARMLDAQIETIVLFLLEQQGALASRLSQLGELHDALSQHQDGARISELQEAYRAVGRDLLRLLFFVEINATGLRKILKKFDKRFGYRFTDYYVKTRANHPYSQLRQVFKHVGIGAVVGAISRNLAELQYHQGSYISIYDQPTLSHPDPVVDSIKAAVNRLSHSTTFLEFLGKHAFIMQEELPSLSEDHDVEQRYHFMSLLLNLVNTFLYMVNTYIIVPTADNYSLNLGAAATVCGVIIGSMAVAQVFSSVYFSAWSNRSYLKPLVFSSIVLLIGNTLYALAYDLNSIAVLLIGRLFCGLGSARAVNRRYISDCVPLKLRMQASAGFVSASALGMACGPALACLFQTNFKIYKLTFNEDTLPGWVMAISWFVYSLWLWISFREPLQEPKENLVPQEANAGLLINCAVENGSTRPLLLNCEAKQPDGNEDQEPDDDEEEDSEKIQRPVTSLVSAYRLLTPSVKVQLFVYFMLKYAMEILLAESSVITEYYFIWSTSSVAIFLACLGLTVLPVNIIVGNYISNIFEERQVLLASEIVVCIGILLSFHILTPYSVPQYVGSALITFVAAEVLEGVNLSLLSRVMSSRLSQGTYNGGLLSTEAGTLARVIADGTITLSGYLGESKLLNVTLVPSLFICISSIVATCFTYNSFY</sequence>
<protein>
    <submittedName>
        <fullName evidence="1">SPX domain-containing membrane protein</fullName>
    </submittedName>
</protein>
<dbReference type="EMBL" id="CM051394">
    <property type="protein sequence ID" value="KAJ4727042.1"/>
    <property type="molecule type" value="Genomic_DNA"/>
</dbReference>
<keyword evidence="2" id="KW-1185">Reference proteome</keyword>
<name>A0ACC1YTI8_MELAZ</name>
<dbReference type="Proteomes" id="UP001164539">
    <property type="component" value="Chromosome 1"/>
</dbReference>
<accession>A0ACC1YTI8</accession>
<organism evidence="1 2">
    <name type="scientific">Melia azedarach</name>
    <name type="common">Chinaberry tree</name>
    <dbReference type="NCBI Taxonomy" id="155640"/>
    <lineage>
        <taxon>Eukaryota</taxon>
        <taxon>Viridiplantae</taxon>
        <taxon>Streptophyta</taxon>
        <taxon>Embryophyta</taxon>
        <taxon>Tracheophyta</taxon>
        <taxon>Spermatophyta</taxon>
        <taxon>Magnoliopsida</taxon>
        <taxon>eudicotyledons</taxon>
        <taxon>Gunneridae</taxon>
        <taxon>Pentapetalae</taxon>
        <taxon>rosids</taxon>
        <taxon>malvids</taxon>
        <taxon>Sapindales</taxon>
        <taxon>Meliaceae</taxon>
        <taxon>Melia</taxon>
    </lineage>
</organism>
<reference evidence="1 2" key="1">
    <citation type="journal article" date="2023" name="Science">
        <title>Complex scaffold remodeling in plant triterpene biosynthesis.</title>
        <authorList>
            <person name="De La Pena R."/>
            <person name="Hodgson H."/>
            <person name="Liu J.C."/>
            <person name="Stephenson M.J."/>
            <person name="Martin A.C."/>
            <person name="Owen C."/>
            <person name="Harkess A."/>
            <person name="Leebens-Mack J."/>
            <person name="Jimenez L.E."/>
            <person name="Osbourn A."/>
            <person name="Sattely E.S."/>
        </authorList>
    </citation>
    <scope>NUCLEOTIDE SEQUENCE [LARGE SCALE GENOMIC DNA]</scope>
    <source>
        <strain evidence="2">cv. JPN11</strain>
        <tissue evidence="1">Leaf</tissue>
    </source>
</reference>
<gene>
    <name evidence="1" type="ORF">OWV82_000211</name>
</gene>
<evidence type="ECO:0000313" key="2">
    <source>
        <dbReference type="Proteomes" id="UP001164539"/>
    </source>
</evidence>
<comment type="caution">
    <text evidence="1">The sequence shown here is derived from an EMBL/GenBank/DDBJ whole genome shotgun (WGS) entry which is preliminary data.</text>
</comment>
<evidence type="ECO:0000313" key="1">
    <source>
        <dbReference type="EMBL" id="KAJ4727042.1"/>
    </source>
</evidence>